<dbReference type="Proteomes" id="UP000886883">
    <property type="component" value="Unassembled WGS sequence"/>
</dbReference>
<dbReference type="AlphaFoldDB" id="A0A9D2SDI6"/>
<proteinExistence type="predicted"/>
<evidence type="ECO:0000313" key="3">
    <source>
        <dbReference type="Proteomes" id="UP000886883"/>
    </source>
</evidence>
<feature type="transmembrane region" description="Helical" evidence="1">
    <location>
        <begin position="6"/>
        <end position="29"/>
    </location>
</feature>
<reference evidence="2" key="2">
    <citation type="submission" date="2021-04" db="EMBL/GenBank/DDBJ databases">
        <authorList>
            <person name="Gilroy R."/>
        </authorList>
    </citation>
    <scope>NUCLEOTIDE SEQUENCE</scope>
    <source>
        <strain evidence="2">USAMLcec3-2134</strain>
    </source>
</reference>
<reference evidence="2" key="1">
    <citation type="journal article" date="2021" name="PeerJ">
        <title>Extensive microbial diversity within the chicken gut microbiome revealed by metagenomics and culture.</title>
        <authorList>
            <person name="Gilroy R."/>
            <person name="Ravi A."/>
            <person name="Getino M."/>
            <person name="Pursley I."/>
            <person name="Horton D.L."/>
            <person name="Alikhan N.F."/>
            <person name="Baker D."/>
            <person name="Gharbi K."/>
            <person name="Hall N."/>
            <person name="Watson M."/>
            <person name="Adriaenssens E.M."/>
            <person name="Foster-Nyarko E."/>
            <person name="Jarju S."/>
            <person name="Secka A."/>
            <person name="Antonio M."/>
            <person name="Oren A."/>
            <person name="Chaudhuri R.R."/>
            <person name="La Ragione R."/>
            <person name="Hildebrand F."/>
            <person name="Pallen M.J."/>
        </authorList>
    </citation>
    <scope>NUCLEOTIDE SEQUENCE</scope>
    <source>
        <strain evidence="2">USAMLcec3-2134</strain>
    </source>
</reference>
<evidence type="ECO:0000256" key="1">
    <source>
        <dbReference type="SAM" id="Phobius"/>
    </source>
</evidence>
<evidence type="ECO:0000313" key="2">
    <source>
        <dbReference type="EMBL" id="HJB92045.1"/>
    </source>
</evidence>
<organism evidence="2 3">
    <name type="scientific">Candidatus Eisenbergiella merdigallinarum</name>
    <dbReference type="NCBI Taxonomy" id="2838552"/>
    <lineage>
        <taxon>Bacteria</taxon>
        <taxon>Bacillati</taxon>
        <taxon>Bacillota</taxon>
        <taxon>Clostridia</taxon>
        <taxon>Lachnospirales</taxon>
        <taxon>Lachnospiraceae</taxon>
        <taxon>Eisenbergiella</taxon>
    </lineage>
</organism>
<keyword evidence="1" id="KW-0472">Membrane</keyword>
<feature type="transmembrane region" description="Helical" evidence="1">
    <location>
        <begin position="50"/>
        <end position="72"/>
    </location>
</feature>
<gene>
    <name evidence="2" type="ORF">H9763_11360</name>
</gene>
<keyword evidence="1" id="KW-1133">Transmembrane helix</keyword>
<sequence length="260" mass="30281">MQRVVRTVILVLFFAIFVSIESLLSWLQSKITEERESKEKYRIPNIILKILRIFLLPSLAISSFSVGLPLGFHGVLSQRFDGFVEEASDYLASHIQKDKRLNHETETENEDESVEPLQEFPFYIEFDIAYSEAKEIKIPTPEEQGTYSIEIPLDLRAEKYESEKVPVNSDIHGFVVNNLYYSVDDDSVTDVSGYNYYRFADYWFYLHTVDISFTDYDGFTPDLNGATIVLQEAETKKRLCCRRIIWRDNLFSFSVQQVNT</sequence>
<name>A0A9D2SDI6_9FIRM</name>
<dbReference type="EMBL" id="DWXE01000043">
    <property type="protein sequence ID" value="HJB92045.1"/>
    <property type="molecule type" value="Genomic_DNA"/>
</dbReference>
<accession>A0A9D2SDI6</accession>
<protein>
    <submittedName>
        <fullName evidence="2">Uncharacterized protein</fullName>
    </submittedName>
</protein>
<keyword evidence="1" id="KW-0812">Transmembrane</keyword>
<comment type="caution">
    <text evidence="2">The sequence shown here is derived from an EMBL/GenBank/DDBJ whole genome shotgun (WGS) entry which is preliminary data.</text>
</comment>